<accession>A0A9Q3C3G7</accession>
<dbReference type="AlphaFoldDB" id="A0A9Q3C3G7"/>
<evidence type="ECO:0000259" key="1">
    <source>
        <dbReference type="Pfam" id="PF00078"/>
    </source>
</evidence>
<dbReference type="InterPro" id="IPR043502">
    <property type="entry name" value="DNA/RNA_pol_sf"/>
</dbReference>
<keyword evidence="3" id="KW-1185">Reference proteome</keyword>
<dbReference type="PANTHER" id="PTHR24559:SF440">
    <property type="entry name" value="RIBONUCLEASE H"/>
    <property type="match status" value="1"/>
</dbReference>
<sequence length="247" mass="27927">MPSKSLLKSRDEVFKEIKDVGEDVAISSLHLFQGDMDLPPLSVHASQEEQWDEEEEPEEIETVLKVVPPAYHQYLDVFSKVKAEKRPPHLTCDHRIKLEGLLPPGGAIYSLSNQESAKMWAYISENVEKGFISQSPSSTGAPILFVKTKDGGLCFCVDYWKLNAVTRKNRYPVSPMNQLLTVFNSSTIFSKIDLHGAYNLLRIKEGDEHLTAFRTKYGSYEYLVIPFGLTNAQSSFQNLVSDIFVDF</sequence>
<gene>
    <name evidence="2" type="ORF">O181_015983</name>
</gene>
<dbReference type="SUPFAM" id="SSF56672">
    <property type="entry name" value="DNA/RNA polymerases"/>
    <property type="match status" value="1"/>
</dbReference>
<dbReference type="InterPro" id="IPR053134">
    <property type="entry name" value="RNA-dir_DNA_polymerase"/>
</dbReference>
<dbReference type="Pfam" id="PF00078">
    <property type="entry name" value="RVT_1"/>
    <property type="match status" value="1"/>
</dbReference>
<feature type="domain" description="Reverse transcriptase" evidence="1">
    <location>
        <begin position="155"/>
        <end position="244"/>
    </location>
</feature>
<name>A0A9Q3C3G7_9BASI</name>
<dbReference type="PANTHER" id="PTHR24559">
    <property type="entry name" value="TRANSPOSON TY3-I GAG-POL POLYPROTEIN"/>
    <property type="match status" value="1"/>
</dbReference>
<dbReference type="InterPro" id="IPR000477">
    <property type="entry name" value="RT_dom"/>
</dbReference>
<evidence type="ECO:0000313" key="3">
    <source>
        <dbReference type="Proteomes" id="UP000765509"/>
    </source>
</evidence>
<dbReference type="CDD" id="cd01647">
    <property type="entry name" value="RT_LTR"/>
    <property type="match status" value="1"/>
</dbReference>
<evidence type="ECO:0000313" key="2">
    <source>
        <dbReference type="EMBL" id="MBW0476268.1"/>
    </source>
</evidence>
<reference evidence="2" key="1">
    <citation type="submission" date="2021-03" db="EMBL/GenBank/DDBJ databases">
        <title>Draft genome sequence of rust myrtle Austropuccinia psidii MF-1, a brazilian biotype.</title>
        <authorList>
            <person name="Quecine M.C."/>
            <person name="Pachon D.M.R."/>
            <person name="Bonatelli M.L."/>
            <person name="Correr F.H."/>
            <person name="Franceschini L.M."/>
            <person name="Leite T.F."/>
            <person name="Margarido G.R.A."/>
            <person name="Almeida C.A."/>
            <person name="Ferrarezi J.A."/>
            <person name="Labate C.A."/>
        </authorList>
    </citation>
    <scope>NUCLEOTIDE SEQUENCE</scope>
    <source>
        <strain evidence="2">MF-1</strain>
    </source>
</reference>
<proteinExistence type="predicted"/>
<organism evidence="2 3">
    <name type="scientific">Austropuccinia psidii MF-1</name>
    <dbReference type="NCBI Taxonomy" id="1389203"/>
    <lineage>
        <taxon>Eukaryota</taxon>
        <taxon>Fungi</taxon>
        <taxon>Dikarya</taxon>
        <taxon>Basidiomycota</taxon>
        <taxon>Pucciniomycotina</taxon>
        <taxon>Pucciniomycetes</taxon>
        <taxon>Pucciniales</taxon>
        <taxon>Sphaerophragmiaceae</taxon>
        <taxon>Austropuccinia</taxon>
    </lineage>
</organism>
<dbReference type="OrthoDB" id="2505288at2759"/>
<protein>
    <recommendedName>
        <fullName evidence="1">Reverse transcriptase domain-containing protein</fullName>
    </recommendedName>
</protein>
<dbReference type="Proteomes" id="UP000765509">
    <property type="component" value="Unassembled WGS sequence"/>
</dbReference>
<dbReference type="Gene3D" id="3.30.70.270">
    <property type="match status" value="1"/>
</dbReference>
<comment type="caution">
    <text evidence="2">The sequence shown here is derived from an EMBL/GenBank/DDBJ whole genome shotgun (WGS) entry which is preliminary data.</text>
</comment>
<dbReference type="InterPro" id="IPR043128">
    <property type="entry name" value="Rev_trsase/Diguanyl_cyclase"/>
</dbReference>
<dbReference type="Gene3D" id="3.10.10.10">
    <property type="entry name" value="HIV Type 1 Reverse Transcriptase, subunit A, domain 1"/>
    <property type="match status" value="1"/>
</dbReference>
<dbReference type="EMBL" id="AVOT02004405">
    <property type="protein sequence ID" value="MBW0476268.1"/>
    <property type="molecule type" value="Genomic_DNA"/>
</dbReference>